<reference evidence="1 2" key="1">
    <citation type="journal article" date="2019" name="Syst. Appl. Microbiol.">
        <title>Microvirga tunisiensis sp. nov., a root nodule symbiotic bacterium isolated from Lupinus micranthus and L. luteus grown in Northern Tunisia.</title>
        <authorList>
            <person name="Msaddak A."/>
            <person name="Rejili M."/>
            <person name="Duran D."/>
            <person name="Mars M."/>
            <person name="Palacios J.M."/>
            <person name="Ruiz-Argueso T."/>
            <person name="Rey L."/>
            <person name="Imperial J."/>
        </authorList>
    </citation>
    <scope>NUCLEOTIDE SEQUENCE [LARGE SCALE GENOMIC DNA]</scope>
    <source>
        <strain evidence="1 2">Lmie10</strain>
    </source>
</reference>
<evidence type="ECO:0000313" key="2">
    <source>
        <dbReference type="Proteomes" id="UP000403266"/>
    </source>
</evidence>
<gene>
    <name evidence="1" type="ORF">FS320_37035</name>
</gene>
<dbReference type="InterPro" id="IPR036501">
    <property type="entry name" value="Inhibitor_vert_lysozyme_sf"/>
</dbReference>
<proteinExistence type="predicted"/>
<dbReference type="EMBL" id="VOSK01000375">
    <property type="protein sequence ID" value="MPR30470.1"/>
    <property type="molecule type" value="Genomic_DNA"/>
</dbReference>
<dbReference type="OrthoDB" id="9033596at2"/>
<dbReference type="SUPFAM" id="SSF89872">
    <property type="entry name" value="Inhibitor of vertebrate lysozyme, Ivy"/>
    <property type="match status" value="1"/>
</dbReference>
<organism evidence="1 2">
    <name type="scientific">Microvirga tunisiensis</name>
    <dbReference type="NCBI Taxonomy" id="2108360"/>
    <lineage>
        <taxon>Bacteria</taxon>
        <taxon>Pseudomonadati</taxon>
        <taxon>Pseudomonadota</taxon>
        <taxon>Alphaproteobacteria</taxon>
        <taxon>Hyphomicrobiales</taxon>
        <taxon>Methylobacteriaceae</taxon>
        <taxon>Microvirga</taxon>
    </lineage>
</organism>
<keyword evidence="2" id="KW-1185">Reference proteome</keyword>
<evidence type="ECO:0000313" key="1">
    <source>
        <dbReference type="EMBL" id="MPR30470.1"/>
    </source>
</evidence>
<sequence>MLPPALERTDWAGRVHGTGTPVELIRIDGRRYLSGLMCKPHECADSFIVFLVAVDGSRAAALGGLTRHRARSSSLEAPLPVNGSILTGNF</sequence>
<accession>A0A5N7MUX0</accession>
<dbReference type="RefSeq" id="WP_152717308.1">
    <property type="nucleotide sequence ID" value="NZ_VOSJ01000409.1"/>
</dbReference>
<name>A0A5N7MUX0_9HYPH</name>
<dbReference type="Gene3D" id="3.40.1420.10">
    <property type="entry name" value="Inhibitor of vertebrate lysozyme"/>
    <property type="match status" value="1"/>
</dbReference>
<dbReference type="Pfam" id="PF08816">
    <property type="entry name" value="Ivy"/>
    <property type="match status" value="1"/>
</dbReference>
<dbReference type="Proteomes" id="UP000403266">
    <property type="component" value="Unassembled WGS sequence"/>
</dbReference>
<protein>
    <submittedName>
        <fullName evidence="1">Uncharacterized protein</fullName>
    </submittedName>
</protein>
<dbReference type="AlphaFoldDB" id="A0A5N7MUX0"/>
<comment type="caution">
    <text evidence="1">The sequence shown here is derived from an EMBL/GenBank/DDBJ whole genome shotgun (WGS) entry which is preliminary data.</text>
</comment>